<name>A0ABP8BGB1_9SPHI</name>
<evidence type="ECO:0000313" key="1">
    <source>
        <dbReference type="EMBL" id="GAA4206114.1"/>
    </source>
</evidence>
<comment type="caution">
    <text evidence="1">The sequence shown here is derived from an EMBL/GenBank/DDBJ whole genome shotgun (WGS) entry which is preliminary data.</text>
</comment>
<dbReference type="Proteomes" id="UP001501772">
    <property type="component" value="Unassembled WGS sequence"/>
</dbReference>
<proteinExistence type="predicted"/>
<evidence type="ECO:0008006" key="3">
    <source>
        <dbReference type="Google" id="ProtNLM"/>
    </source>
</evidence>
<dbReference type="EMBL" id="BAABBY010000006">
    <property type="protein sequence ID" value="GAA4206114.1"/>
    <property type="molecule type" value="Genomic_DNA"/>
</dbReference>
<keyword evidence="2" id="KW-1185">Reference proteome</keyword>
<dbReference type="Pfam" id="PF13557">
    <property type="entry name" value="Phenol_MetA_deg"/>
    <property type="match status" value="1"/>
</dbReference>
<dbReference type="InterPro" id="IPR025737">
    <property type="entry name" value="FApF"/>
</dbReference>
<organism evidence="1 2">
    <name type="scientific">Pedobacter jeongneungensis</name>
    <dbReference type="NCBI Taxonomy" id="947309"/>
    <lineage>
        <taxon>Bacteria</taxon>
        <taxon>Pseudomonadati</taxon>
        <taxon>Bacteroidota</taxon>
        <taxon>Sphingobacteriia</taxon>
        <taxon>Sphingobacteriales</taxon>
        <taxon>Sphingobacteriaceae</taxon>
        <taxon>Pedobacter</taxon>
    </lineage>
</organism>
<reference evidence="2" key="1">
    <citation type="journal article" date="2019" name="Int. J. Syst. Evol. Microbiol.">
        <title>The Global Catalogue of Microorganisms (GCM) 10K type strain sequencing project: providing services to taxonomists for standard genome sequencing and annotation.</title>
        <authorList>
            <consortium name="The Broad Institute Genomics Platform"/>
            <consortium name="The Broad Institute Genome Sequencing Center for Infectious Disease"/>
            <person name="Wu L."/>
            <person name="Ma J."/>
        </authorList>
    </citation>
    <scope>NUCLEOTIDE SEQUENCE [LARGE SCALE GENOMIC DNA]</scope>
    <source>
        <strain evidence="2">JCM 17626</strain>
    </source>
</reference>
<protein>
    <recommendedName>
        <fullName evidence="3">Transporter</fullName>
    </recommendedName>
</protein>
<gene>
    <name evidence="1" type="ORF">GCM10022289_26620</name>
</gene>
<evidence type="ECO:0000313" key="2">
    <source>
        <dbReference type="Proteomes" id="UP001501772"/>
    </source>
</evidence>
<sequence>MLRDMETDRPDVTESARTIDAGHFQYESDLFRLERQHGEEGIKESYFFNQANLKFGLLKSTALQFIVQSYQVDREVSEDGEKHLKHGFGDITLRIKQNMLGNDKGDFAIALLPYLKFPTSAADKESRYEGGLIIPMNLKLKHGWTIGMQLEADRLQDEQGIAHHTEFLQTLTLSHALARHLDAIGETYYTYDLKEKQWNNYLNAALQFELAKDVKIDGGLNYGLQEEAKKSYFLGVSFRL</sequence>
<accession>A0ABP8BGB1</accession>